<proteinExistence type="predicted"/>
<evidence type="ECO:0000313" key="4">
    <source>
        <dbReference type="Proteomes" id="UP001596043"/>
    </source>
</evidence>
<dbReference type="InterPro" id="IPR000683">
    <property type="entry name" value="Gfo/Idh/MocA-like_OxRdtase_N"/>
</dbReference>
<dbReference type="InterPro" id="IPR036291">
    <property type="entry name" value="NAD(P)-bd_dom_sf"/>
</dbReference>
<sequence>MKKIDRRKALKNLATGLGGASLLSTPLSGLATTTDPKGKTIPANAYGNKDIEEPVTAITLGAGARGNVYGNYGVQFPKELDIIGVAEPIAIRNERYAKKHAIPDENRFTTWEQVFERPKFADAIIITTPDDLHYGPCMKALEMGYDVLLEKPIAPTEEECRNILALAKKTGRIVAVCHVLRYAPYFIKLREMIQSGIIGELVSIQHLEPIQHIHMSHSYVRGNWHNSQKTTPIILAKSCHDLDILRWMVGKPCKRISAFGNLTWFKAANAPEGSTNRCTDGCAVEASCPYSALKIYHRDRSYTYVFDFPEDETKHGDFILEQLKTTNYGRCVYKMENDQPDHYVTSMEFEDDITVNFSMEAFTSYHGRRTRIMGSHGDITGDMNEFVHTDFLSGKVTKWDSTVDDVSNYKNSGHGGGDWALATDWIRAVKKQDASLLTSTIDASIESHIMGFMAEKSRKTKQTVPISLT</sequence>
<dbReference type="Proteomes" id="UP001596043">
    <property type="component" value="Unassembled WGS sequence"/>
</dbReference>
<reference evidence="4" key="1">
    <citation type="journal article" date="2019" name="Int. J. Syst. Evol. Microbiol.">
        <title>The Global Catalogue of Microorganisms (GCM) 10K type strain sequencing project: providing services to taxonomists for standard genome sequencing and annotation.</title>
        <authorList>
            <consortium name="The Broad Institute Genomics Platform"/>
            <consortium name="The Broad Institute Genome Sequencing Center for Infectious Disease"/>
            <person name="Wu L."/>
            <person name="Ma J."/>
        </authorList>
    </citation>
    <scope>NUCLEOTIDE SEQUENCE [LARGE SCALE GENOMIC DNA]</scope>
    <source>
        <strain evidence="4">YJ-61-S</strain>
    </source>
</reference>
<evidence type="ECO:0000313" key="3">
    <source>
        <dbReference type="EMBL" id="MFC4635532.1"/>
    </source>
</evidence>
<dbReference type="Gene3D" id="3.40.50.720">
    <property type="entry name" value="NAD(P)-binding Rossmann-like Domain"/>
    <property type="match status" value="1"/>
</dbReference>
<organism evidence="3 4">
    <name type="scientific">Dokdonia ponticola</name>
    <dbReference type="NCBI Taxonomy" id="2041041"/>
    <lineage>
        <taxon>Bacteria</taxon>
        <taxon>Pseudomonadati</taxon>
        <taxon>Bacteroidota</taxon>
        <taxon>Flavobacteriia</taxon>
        <taxon>Flavobacteriales</taxon>
        <taxon>Flavobacteriaceae</taxon>
        <taxon>Dokdonia</taxon>
    </lineage>
</organism>
<dbReference type="InterPro" id="IPR051450">
    <property type="entry name" value="Gfo/Idh/MocA_Oxidoreductases"/>
</dbReference>
<feature type="domain" description="Gfo/Idh/MocA-like oxidoreductase C-terminal" evidence="2">
    <location>
        <begin position="190"/>
        <end position="465"/>
    </location>
</feature>
<dbReference type="SUPFAM" id="SSF51735">
    <property type="entry name" value="NAD(P)-binding Rossmann-fold domains"/>
    <property type="match status" value="1"/>
</dbReference>
<dbReference type="Pfam" id="PF02894">
    <property type="entry name" value="GFO_IDH_MocA_C"/>
    <property type="match status" value="1"/>
</dbReference>
<dbReference type="Gene3D" id="3.30.360.10">
    <property type="entry name" value="Dihydrodipicolinate Reductase, domain 2"/>
    <property type="match status" value="1"/>
</dbReference>
<protein>
    <submittedName>
        <fullName evidence="3">Gfo/Idh/MocA family protein</fullName>
    </submittedName>
</protein>
<evidence type="ECO:0000259" key="2">
    <source>
        <dbReference type="Pfam" id="PF02894"/>
    </source>
</evidence>
<dbReference type="PANTHER" id="PTHR43377">
    <property type="entry name" value="BILIVERDIN REDUCTASE A"/>
    <property type="match status" value="1"/>
</dbReference>
<dbReference type="EMBL" id="JBHSFV010000011">
    <property type="protein sequence ID" value="MFC4635532.1"/>
    <property type="molecule type" value="Genomic_DNA"/>
</dbReference>
<dbReference type="InterPro" id="IPR006311">
    <property type="entry name" value="TAT_signal"/>
</dbReference>
<dbReference type="RefSeq" id="WP_379980852.1">
    <property type="nucleotide sequence ID" value="NZ_JBHSFV010000011.1"/>
</dbReference>
<feature type="domain" description="Gfo/Idh/MocA-like oxidoreductase N-terminal" evidence="1">
    <location>
        <begin position="60"/>
        <end position="177"/>
    </location>
</feature>
<dbReference type="PANTHER" id="PTHR43377:SF2">
    <property type="entry name" value="BINDING ROSSMANN FOLD OXIDOREDUCTASE, PUTATIVE (AFU_ORTHOLOGUE AFUA_4G00560)-RELATED"/>
    <property type="match status" value="1"/>
</dbReference>
<evidence type="ECO:0000259" key="1">
    <source>
        <dbReference type="Pfam" id="PF01408"/>
    </source>
</evidence>
<accession>A0ABV9I085</accession>
<dbReference type="Pfam" id="PF01408">
    <property type="entry name" value="GFO_IDH_MocA"/>
    <property type="match status" value="1"/>
</dbReference>
<comment type="caution">
    <text evidence="3">The sequence shown here is derived from an EMBL/GenBank/DDBJ whole genome shotgun (WGS) entry which is preliminary data.</text>
</comment>
<dbReference type="PROSITE" id="PS51318">
    <property type="entry name" value="TAT"/>
    <property type="match status" value="1"/>
</dbReference>
<dbReference type="InterPro" id="IPR004104">
    <property type="entry name" value="Gfo/Idh/MocA-like_OxRdtase_C"/>
</dbReference>
<dbReference type="SUPFAM" id="SSF55347">
    <property type="entry name" value="Glyceraldehyde-3-phosphate dehydrogenase-like, C-terminal domain"/>
    <property type="match status" value="1"/>
</dbReference>
<gene>
    <name evidence="3" type="ORF">ACFO3O_16600</name>
</gene>
<keyword evidence="4" id="KW-1185">Reference proteome</keyword>
<name>A0ABV9I085_9FLAO</name>